<keyword evidence="4 6" id="KW-0472">Membrane</keyword>
<dbReference type="GO" id="GO:0000287">
    <property type="term" value="F:magnesium ion binding"/>
    <property type="evidence" value="ECO:0007669"/>
    <property type="project" value="TreeGrafter"/>
</dbReference>
<evidence type="ECO:0000313" key="8">
    <source>
        <dbReference type="Proteomes" id="UP001148786"/>
    </source>
</evidence>
<evidence type="ECO:0000256" key="4">
    <source>
        <dbReference type="ARBA" id="ARBA00023136"/>
    </source>
</evidence>
<dbReference type="PANTHER" id="PTHR46494">
    <property type="entry name" value="CORA FAMILY METAL ION TRANSPORTER (EUROFUNG)"/>
    <property type="match status" value="1"/>
</dbReference>
<proteinExistence type="predicted"/>
<feature type="region of interest" description="Disordered" evidence="5">
    <location>
        <begin position="1"/>
        <end position="29"/>
    </location>
</feature>
<evidence type="ECO:0000256" key="3">
    <source>
        <dbReference type="ARBA" id="ARBA00022989"/>
    </source>
</evidence>
<dbReference type="GO" id="GO:0050897">
    <property type="term" value="F:cobalt ion binding"/>
    <property type="evidence" value="ECO:0007669"/>
    <property type="project" value="TreeGrafter"/>
</dbReference>
<dbReference type="Gene3D" id="1.20.58.340">
    <property type="entry name" value="Magnesium transport protein CorA, transmembrane region"/>
    <property type="match status" value="2"/>
</dbReference>
<keyword evidence="2 6" id="KW-0812">Transmembrane</keyword>
<evidence type="ECO:0000313" key="7">
    <source>
        <dbReference type="EMBL" id="KAJ3483759.1"/>
    </source>
</evidence>
<gene>
    <name evidence="7" type="ORF">NLJ89_g12037</name>
</gene>
<evidence type="ECO:0000256" key="6">
    <source>
        <dbReference type="SAM" id="Phobius"/>
    </source>
</evidence>
<keyword evidence="3 6" id="KW-1133">Transmembrane helix</keyword>
<accession>A0A9W8JKS3</accession>
<comment type="caution">
    <text evidence="7">The sequence shown here is derived from an EMBL/GenBank/DDBJ whole genome shotgun (WGS) entry which is preliminary data.</text>
</comment>
<sequence>MEGQPPTEGEKLKRKASDKATQKPKSPSRLGAQNIEGFFSFKAKVYLADVYDHMDFALDSLDMFAGISENLINYAFNVASYDMNMVMSRLTLVTIIFLPLTLLTGYFGMNFDPFWAVNHNSDLFFWKISLPVMAALIPLFMYKDIRKAVQYTKTGPDAAVGEGITVTAVLFSRGTQVLSSTGFALMNLRDEILL</sequence>
<dbReference type="SUPFAM" id="SSF144083">
    <property type="entry name" value="Magnesium transport protein CorA, transmembrane region"/>
    <property type="match status" value="1"/>
</dbReference>
<feature type="transmembrane region" description="Helical" evidence="6">
    <location>
        <begin position="123"/>
        <end position="142"/>
    </location>
</feature>
<dbReference type="EMBL" id="JANKHO010003415">
    <property type="protein sequence ID" value="KAJ3483759.1"/>
    <property type="molecule type" value="Genomic_DNA"/>
</dbReference>
<comment type="subcellular location">
    <subcellularLocation>
        <location evidence="1">Cell membrane</location>
        <topology evidence="1">Multi-pass membrane protein</topology>
    </subcellularLocation>
</comment>
<feature type="transmembrane region" description="Helical" evidence="6">
    <location>
        <begin position="90"/>
        <end position="111"/>
    </location>
</feature>
<feature type="compositionally biased region" description="Basic and acidic residues" evidence="5">
    <location>
        <begin position="8"/>
        <end position="21"/>
    </location>
</feature>
<evidence type="ECO:0000256" key="2">
    <source>
        <dbReference type="ARBA" id="ARBA00022692"/>
    </source>
</evidence>
<dbReference type="InterPro" id="IPR045863">
    <property type="entry name" value="CorA_TM1_TM2"/>
</dbReference>
<dbReference type="OrthoDB" id="165352at2759"/>
<dbReference type="GO" id="GO:0015095">
    <property type="term" value="F:magnesium ion transmembrane transporter activity"/>
    <property type="evidence" value="ECO:0007669"/>
    <property type="project" value="TreeGrafter"/>
</dbReference>
<dbReference type="GO" id="GO:0015087">
    <property type="term" value="F:cobalt ion transmembrane transporter activity"/>
    <property type="evidence" value="ECO:0007669"/>
    <property type="project" value="TreeGrafter"/>
</dbReference>
<evidence type="ECO:0000256" key="5">
    <source>
        <dbReference type="SAM" id="MobiDB-lite"/>
    </source>
</evidence>
<dbReference type="Pfam" id="PF01544">
    <property type="entry name" value="CorA"/>
    <property type="match status" value="1"/>
</dbReference>
<name>A0A9W8JKS3_9AGAR</name>
<evidence type="ECO:0000256" key="1">
    <source>
        <dbReference type="ARBA" id="ARBA00004651"/>
    </source>
</evidence>
<dbReference type="AlphaFoldDB" id="A0A9W8JKS3"/>
<organism evidence="7 8">
    <name type="scientific">Agrocybe chaxingu</name>
    <dbReference type="NCBI Taxonomy" id="84603"/>
    <lineage>
        <taxon>Eukaryota</taxon>
        <taxon>Fungi</taxon>
        <taxon>Dikarya</taxon>
        <taxon>Basidiomycota</taxon>
        <taxon>Agaricomycotina</taxon>
        <taxon>Agaricomycetes</taxon>
        <taxon>Agaricomycetidae</taxon>
        <taxon>Agaricales</taxon>
        <taxon>Agaricineae</taxon>
        <taxon>Strophariaceae</taxon>
        <taxon>Agrocybe</taxon>
    </lineage>
</organism>
<dbReference type="PANTHER" id="PTHR46494:SF1">
    <property type="entry name" value="CORA FAMILY METAL ION TRANSPORTER (EUROFUNG)"/>
    <property type="match status" value="1"/>
</dbReference>
<reference evidence="7" key="1">
    <citation type="submission" date="2022-07" db="EMBL/GenBank/DDBJ databases">
        <title>Genome Sequence of Agrocybe chaxingu.</title>
        <authorList>
            <person name="Buettner E."/>
        </authorList>
    </citation>
    <scope>NUCLEOTIDE SEQUENCE</scope>
    <source>
        <strain evidence="7">MP-N11</strain>
    </source>
</reference>
<dbReference type="Proteomes" id="UP001148786">
    <property type="component" value="Unassembled WGS sequence"/>
</dbReference>
<keyword evidence="8" id="KW-1185">Reference proteome</keyword>
<protein>
    <submittedName>
        <fullName evidence="7">Uncharacterized protein</fullName>
    </submittedName>
</protein>
<dbReference type="GO" id="GO:0005886">
    <property type="term" value="C:plasma membrane"/>
    <property type="evidence" value="ECO:0007669"/>
    <property type="project" value="UniProtKB-SubCell"/>
</dbReference>
<dbReference type="InterPro" id="IPR002523">
    <property type="entry name" value="MgTranspt_CorA/ZnTranspt_ZntB"/>
</dbReference>